<comment type="subunit">
    <text evidence="5">Part of TORC1 complex. Part of the TORC2 complex.</text>
</comment>
<dbReference type="EMBL" id="VXIV02003347">
    <property type="protein sequence ID" value="KAF6018013.1"/>
    <property type="molecule type" value="Genomic_DNA"/>
</dbReference>
<dbReference type="AlphaFoldDB" id="A0A7J7IVS3"/>
<keyword evidence="2 4" id="KW-0853">WD repeat</keyword>
<proteinExistence type="inferred from homology"/>
<dbReference type="PROSITE" id="PS50294">
    <property type="entry name" value="WD_REPEATS_REGION"/>
    <property type="match status" value="2"/>
</dbReference>
<dbReference type="GO" id="GO:0031929">
    <property type="term" value="P:TOR signaling"/>
    <property type="evidence" value="ECO:0007669"/>
    <property type="project" value="UniProtKB-UniRule"/>
</dbReference>
<dbReference type="GO" id="GO:0031932">
    <property type="term" value="C:TORC2 complex"/>
    <property type="evidence" value="ECO:0007669"/>
    <property type="project" value="UniProtKB-UniRule"/>
</dbReference>
<evidence type="ECO:0000313" key="6">
    <source>
        <dbReference type="EMBL" id="KAF6018013.1"/>
    </source>
</evidence>
<dbReference type="Proteomes" id="UP000593567">
    <property type="component" value="Unassembled WGS sequence"/>
</dbReference>
<comment type="function">
    <text evidence="5">Subunit of TORC1 and TORC2, which regulate cell growth and survival in response to nutrient and hormonal signals.</text>
</comment>
<gene>
    <name evidence="6" type="ORF">EB796_023694</name>
</gene>
<dbReference type="PANTHER" id="PTHR19842">
    <property type="entry name" value="G BETA-LIKE PROTEIN GBL"/>
    <property type="match status" value="1"/>
</dbReference>
<dbReference type="OrthoDB" id="400at2759"/>
<protein>
    <recommendedName>
        <fullName evidence="5">Target of rapamycin complex subunit lst8</fullName>
        <shortName evidence="5">TORC subunit lst8</shortName>
    </recommendedName>
</protein>
<evidence type="ECO:0000313" key="7">
    <source>
        <dbReference type="Proteomes" id="UP000593567"/>
    </source>
</evidence>
<comment type="subcellular location">
    <subcellularLocation>
        <location evidence="5">Cytoplasm</location>
    </subcellularLocation>
</comment>
<dbReference type="PROSITE" id="PS00678">
    <property type="entry name" value="WD_REPEATS_1"/>
    <property type="match status" value="1"/>
</dbReference>
<dbReference type="InterPro" id="IPR036322">
    <property type="entry name" value="WD40_repeat_dom_sf"/>
</dbReference>
<feature type="repeat" description="WD" evidence="4">
    <location>
        <begin position="193"/>
        <end position="225"/>
    </location>
</feature>
<dbReference type="SUPFAM" id="SSF50978">
    <property type="entry name" value="WD40 repeat-like"/>
    <property type="match status" value="1"/>
</dbReference>
<dbReference type="PRINTS" id="PR00320">
    <property type="entry name" value="GPROTEINBRPT"/>
</dbReference>
<reference evidence="6" key="1">
    <citation type="submission" date="2020-06" db="EMBL/GenBank/DDBJ databases">
        <title>Draft genome of Bugula neritina, a colonial animal packing powerful symbionts and potential medicines.</title>
        <authorList>
            <person name="Rayko M."/>
        </authorList>
    </citation>
    <scope>NUCLEOTIDE SEQUENCE [LARGE SCALE GENOMIC DNA]</scope>
    <source>
        <strain evidence="6">Kwan_BN1</strain>
    </source>
</reference>
<keyword evidence="5" id="KW-0963">Cytoplasm</keyword>
<feature type="repeat" description="WD" evidence="4">
    <location>
        <begin position="239"/>
        <end position="280"/>
    </location>
</feature>
<comment type="similarity">
    <text evidence="1 5">Belongs to the WD repeat LST8 family.</text>
</comment>
<dbReference type="InterPro" id="IPR015943">
    <property type="entry name" value="WD40/YVTN_repeat-like_dom_sf"/>
</dbReference>
<comment type="caution">
    <text evidence="6">The sequence shown here is derived from an EMBL/GenBank/DDBJ whole genome shotgun (WGS) entry which is preliminary data.</text>
</comment>
<dbReference type="Gene3D" id="2.130.10.10">
    <property type="entry name" value="YVTN repeat-like/Quinoprotein amine dehydrogenase"/>
    <property type="match status" value="1"/>
</dbReference>
<organism evidence="6 7">
    <name type="scientific">Bugula neritina</name>
    <name type="common">Brown bryozoan</name>
    <name type="synonym">Sertularia neritina</name>
    <dbReference type="NCBI Taxonomy" id="10212"/>
    <lineage>
        <taxon>Eukaryota</taxon>
        <taxon>Metazoa</taxon>
        <taxon>Spiralia</taxon>
        <taxon>Lophotrochozoa</taxon>
        <taxon>Bryozoa</taxon>
        <taxon>Gymnolaemata</taxon>
        <taxon>Cheilostomatida</taxon>
        <taxon>Flustrina</taxon>
        <taxon>Buguloidea</taxon>
        <taxon>Bugulidae</taxon>
        <taxon>Bugula</taxon>
    </lineage>
</organism>
<dbReference type="GO" id="GO:0005737">
    <property type="term" value="C:cytoplasm"/>
    <property type="evidence" value="ECO:0007669"/>
    <property type="project" value="UniProtKB-SubCell"/>
</dbReference>
<dbReference type="InterPro" id="IPR001680">
    <property type="entry name" value="WD40_rpt"/>
</dbReference>
<keyword evidence="7" id="KW-1185">Reference proteome</keyword>
<name>A0A7J7IVS3_BUGNE</name>
<evidence type="ECO:0000256" key="3">
    <source>
        <dbReference type="ARBA" id="ARBA00022737"/>
    </source>
</evidence>
<dbReference type="SMART" id="SM00320">
    <property type="entry name" value="WD40"/>
    <property type="match status" value="6"/>
</dbReference>
<dbReference type="Pfam" id="PF00400">
    <property type="entry name" value="WD40"/>
    <property type="match status" value="4"/>
</dbReference>
<dbReference type="GO" id="GO:0032956">
    <property type="term" value="P:regulation of actin cytoskeleton organization"/>
    <property type="evidence" value="ECO:0007669"/>
    <property type="project" value="TreeGrafter"/>
</dbReference>
<evidence type="ECO:0000256" key="4">
    <source>
        <dbReference type="PROSITE-ProRule" id="PRU00221"/>
    </source>
</evidence>
<evidence type="ECO:0000256" key="2">
    <source>
        <dbReference type="ARBA" id="ARBA00022574"/>
    </source>
</evidence>
<dbReference type="PANTHER" id="PTHR19842:SF0">
    <property type="entry name" value="TARGET OF RAPAMYCIN COMPLEX SUBUNIT LST8"/>
    <property type="match status" value="1"/>
</dbReference>
<sequence>MLLATPAQNSASFFMLFVCQVNDLAITPDKQNIAAAGYQHIRIYDINSNNPNAITKYEDISKNVTAIGFNEEGTWMYSSGEDHNARIWDRRTRSNNCQRTFQAKAPINCACLHPNQAELFVGDQSGAIHIWDLKTDQTEQYLPDAASGIQSISVDAEGTHMAAVTDKGVCFIWTLTQGRSSGELTQPHPKEKLTAHRKYALKCLFSPDSTLLATTSADATIRIWKTIDFSMMAELSLGAENTQRWVWDCAFSDDSQYIISGSSDNFARLWNIDSGKVEREYAGHSKAVTSIAFIDS</sequence>
<dbReference type="InterPro" id="IPR020472">
    <property type="entry name" value="WD40_PAC1"/>
</dbReference>
<evidence type="ECO:0000256" key="1">
    <source>
        <dbReference type="ARBA" id="ARBA00009890"/>
    </source>
</evidence>
<evidence type="ECO:0000256" key="5">
    <source>
        <dbReference type="RuleBase" id="RU369068"/>
    </source>
</evidence>
<feature type="repeat" description="WD" evidence="4">
    <location>
        <begin position="57"/>
        <end position="89"/>
    </location>
</feature>
<dbReference type="InterPro" id="IPR019775">
    <property type="entry name" value="WD40_repeat_CS"/>
</dbReference>
<keyword evidence="3 5" id="KW-0677">Repeat</keyword>
<dbReference type="GO" id="GO:0031931">
    <property type="term" value="C:TORC1 complex"/>
    <property type="evidence" value="ECO:0007669"/>
    <property type="project" value="UniProtKB-UniRule"/>
</dbReference>
<accession>A0A7J7IVS3</accession>
<dbReference type="InterPro" id="IPR037588">
    <property type="entry name" value="MLST8"/>
</dbReference>
<dbReference type="PROSITE" id="PS50082">
    <property type="entry name" value="WD_REPEATS_2"/>
    <property type="match status" value="3"/>
</dbReference>